<organism evidence="1">
    <name type="scientific">hydrothermal vent metagenome</name>
    <dbReference type="NCBI Taxonomy" id="652676"/>
    <lineage>
        <taxon>unclassified sequences</taxon>
        <taxon>metagenomes</taxon>
        <taxon>ecological metagenomes</taxon>
    </lineage>
</organism>
<accession>A0A3B1C643</accession>
<dbReference type="AlphaFoldDB" id="A0A3B1C643"/>
<name>A0A3B1C643_9ZZZZ</name>
<feature type="non-terminal residue" evidence="1">
    <location>
        <position position="54"/>
    </location>
</feature>
<gene>
    <name evidence="1" type="ORF">MNBD_NITROSPINAE04-1584</name>
</gene>
<reference evidence="1" key="1">
    <citation type="submission" date="2018-06" db="EMBL/GenBank/DDBJ databases">
        <authorList>
            <person name="Zhirakovskaya E."/>
        </authorList>
    </citation>
    <scope>NUCLEOTIDE SEQUENCE</scope>
</reference>
<protein>
    <submittedName>
        <fullName evidence="1">Uncharacterized protein</fullName>
    </submittedName>
</protein>
<proteinExistence type="predicted"/>
<evidence type="ECO:0000313" key="1">
    <source>
        <dbReference type="EMBL" id="VAX19328.1"/>
    </source>
</evidence>
<sequence length="54" mass="5951">MVESLGMQQVLQLSSVVEKAQMAQQSKGAEVARAFDRELEKQTAREGDKTQAVN</sequence>
<dbReference type="EMBL" id="UOGA01000153">
    <property type="protein sequence ID" value="VAX19328.1"/>
    <property type="molecule type" value="Genomic_DNA"/>
</dbReference>